<sequence>MTQFYEIHAQNPQLRLISQAVASVRNGGLIVYPTDSGYALGCHIGDKKALDRIRKIRKLDKSHNFTLVCRDLSELGIYARVDNTSFRVLKNHTPGPYTFILRASPEVPNRLQHPKRKTIGIRVPDSPIALALLEALGEPLMSTSLILPEETSALADPEEIYEKLKGKVDLVINGGFVSDQPTSVIDMLDGFPKVSRYGAGNPEAFES</sequence>
<comment type="caution">
    <text evidence="2">The sequence shown here is derived from an EMBL/GenBank/DDBJ whole genome shotgun (WGS) entry which is preliminary data.</text>
</comment>
<dbReference type="GO" id="GO:0003725">
    <property type="term" value="F:double-stranded RNA binding"/>
    <property type="evidence" value="ECO:0007669"/>
    <property type="project" value="InterPro"/>
</dbReference>
<dbReference type="PANTHER" id="PTHR42828">
    <property type="entry name" value="DHBP SYNTHASE RIBB-LIKE ALPHA/BETA DOMAIN-CONTAINING PROTEIN"/>
    <property type="match status" value="1"/>
</dbReference>
<dbReference type="InterPro" id="IPR006070">
    <property type="entry name" value="Sua5-like_dom"/>
</dbReference>
<evidence type="ECO:0000313" key="3">
    <source>
        <dbReference type="Proteomes" id="UP000315439"/>
    </source>
</evidence>
<proteinExistence type="predicted"/>
<dbReference type="Pfam" id="PF01300">
    <property type="entry name" value="Sua5_yciO_yrdC"/>
    <property type="match status" value="1"/>
</dbReference>
<keyword evidence="3" id="KW-1185">Reference proteome</keyword>
<reference evidence="2 3" key="1">
    <citation type="submission" date="2019-07" db="EMBL/GenBank/DDBJ databases">
        <title>Draft genome for Aliikangiella sp. M105.</title>
        <authorList>
            <person name="Wang G."/>
        </authorList>
    </citation>
    <scope>NUCLEOTIDE SEQUENCE [LARGE SCALE GENOMIC DNA]</scope>
    <source>
        <strain evidence="2 3">M105</strain>
    </source>
</reference>
<dbReference type="RefSeq" id="WP_142893648.1">
    <property type="nucleotide sequence ID" value="NZ_ML660164.1"/>
</dbReference>
<gene>
    <name evidence="2" type="ORF">FLL46_11375</name>
</gene>
<organism evidence="2 3">
    <name type="scientific">Aliikangiella coralliicola</name>
    <dbReference type="NCBI Taxonomy" id="2592383"/>
    <lineage>
        <taxon>Bacteria</taxon>
        <taxon>Pseudomonadati</taxon>
        <taxon>Pseudomonadota</taxon>
        <taxon>Gammaproteobacteria</taxon>
        <taxon>Oceanospirillales</taxon>
        <taxon>Pleioneaceae</taxon>
        <taxon>Aliikangiella</taxon>
    </lineage>
</organism>
<feature type="domain" description="YrdC-like" evidence="1">
    <location>
        <begin position="14"/>
        <end position="200"/>
    </location>
</feature>
<evidence type="ECO:0000259" key="1">
    <source>
        <dbReference type="PROSITE" id="PS51163"/>
    </source>
</evidence>
<evidence type="ECO:0000313" key="2">
    <source>
        <dbReference type="EMBL" id="TQV87471.1"/>
    </source>
</evidence>
<accession>A0A545UDD0</accession>
<dbReference type="InterPro" id="IPR017945">
    <property type="entry name" value="DHBP_synth_RibB-like_a/b_dom"/>
</dbReference>
<dbReference type="PANTHER" id="PTHR42828:SF3">
    <property type="entry name" value="THREONYLCARBAMOYL-AMP SYNTHASE"/>
    <property type="match status" value="1"/>
</dbReference>
<dbReference type="OrthoDB" id="9781656at2"/>
<dbReference type="Proteomes" id="UP000315439">
    <property type="component" value="Unassembled WGS sequence"/>
</dbReference>
<dbReference type="EMBL" id="VIKS01000007">
    <property type="protein sequence ID" value="TQV87471.1"/>
    <property type="molecule type" value="Genomic_DNA"/>
</dbReference>
<dbReference type="AlphaFoldDB" id="A0A545UDD0"/>
<dbReference type="NCBIfam" id="TIGR00057">
    <property type="entry name" value="L-threonylcarbamoyladenylate synthase"/>
    <property type="match status" value="1"/>
</dbReference>
<dbReference type="InterPro" id="IPR052532">
    <property type="entry name" value="SUA5_domain"/>
</dbReference>
<dbReference type="PROSITE" id="PS51163">
    <property type="entry name" value="YRDC"/>
    <property type="match status" value="1"/>
</dbReference>
<name>A0A545UDD0_9GAMM</name>
<dbReference type="SUPFAM" id="SSF55821">
    <property type="entry name" value="YrdC/RibB"/>
    <property type="match status" value="1"/>
</dbReference>
<protein>
    <submittedName>
        <fullName evidence="2">Threonylcarbamoyl-AMP synthase</fullName>
    </submittedName>
</protein>
<dbReference type="Gene3D" id="3.90.870.10">
    <property type="entry name" value="DHBP synthase"/>
    <property type="match status" value="1"/>
</dbReference>